<name>A0ABW1KJF0_9ACTN</name>
<gene>
    <name evidence="1" type="ORF">ACFP2T_37855</name>
</gene>
<dbReference type="RefSeq" id="WP_377430776.1">
    <property type="nucleotide sequence ID" value="NZ_JBHSPR010000054.1"/>
</dbReference>
<evidence type="ECO:0000313" key="2">
    <source>
        <dbReference type="Proteomes" id="UP001596203"/>
    </source>
</evidence>
<reference evidence="2" key="1">
    <citation type="journal article" date="2019" name="Int. J. Syst. Evol. Microbiol.">
        <title>The Global Catalogue of Microorganisms (GCM) 10K type strain sequencing project: providing services to taxonomists for standard genome sequencing and annotation.</title>
        <authorList>
            <consortium name="The Broad Institute Genomics Platform"/>
            <consortium name="The Broad Institute Genome Sequencing Center for Infectious Disease"/>
            <person name="Wu L."/>
            <person name="Ma J."/>
        </authorList>
    </citation>
    <scope>NUCLEOTIDE SEQUENCE [LARGE SCALE GENOMIC DNA]</scope>
    <source>
        <strain evidence="2">ZS-35-S2</strain>
    </source>
</reference>
<dbReference type="EMBL" id="JBHSPR010000054">
    <property type="protein sequence ID" value="MFC6021914.1"/>
    <property type="molecule type" value="Genomic_DNA"/>
</dbReference>
<evidence type="ECO:0000313" key="1">
    <source>
        <dbReference type="EMBL" id="MFC6021914.1"/>
    </source>
</evidence>
<keyword evidence="2" id="KW-1185">Reference proteome</keyword>
<sequence length="206" mass="21896">MHRSTTRHVAVLGVILTGVLLALVPPGAAPAVAAGSVRNGPEGRASIAALAAQHAPQRHRLGVDGIGPYRIGVSTLAGLTRRGLVTDVQEEPTCTGYHAAAATGRYADKLLFKFEGELLVQISTTDPTILTRDGGRVGLTLADLAARYGSRGEIVNGKWWLRAFLVPVGTRVIAFFEDPYTPYVYRVSSGERERVLASFTGGDDQC</sequence>
<comment type="caution">
    <text evidence="1">The sequence shown here is derived from an EMBL/GenBank/DDBJ whole genome shotgun (WGS) entry which is preliminary data.</text>
</comment>
<protein>
    <submittedName>
        <fullName evidence="1">Uncharacterized protein</fullName>
    </submittedName>
</protein>
<proteinExistence type="predicted"/>
<dbReference type="Proteomes" id="UP001596203">
    <property type="component" value="Unassembled WGS sequence"/>
</dbReference>
<organism evidence="1 2">
    <name type="scientific">Plantactinospora solaniradicis</name>
    <dbReference type="NCBI Taxonomy" id="1723736"/>
    <lineage>
        <taxon>Bacteria</taxon>
        <taxon>Bacillati</taxon>
        <taxon>Actinomycetota</taxon>
        <taxon>Actinomycetes</taxon>
        <taxon>Micromonosporales</taxon>
        <taxon>Micromonosporaceae</taxon>
        <taxon>Plantactinospora</taxon>
    </lineage>
</organism>
<accession>A0ABW1KJF0</accession>